<name>A0A2V1DSV5_9PLEO</name>
<evidence type="ECO:0000313" key="2">
    <source>
        <dbReference type="EMBL" id="PVI01191.1"/>
    </source>
</evidence>
<evidence type="ECO:0000313" key="3">
    <source>
        <dbReference type="Proteomes" id="UP000244855"/>
    </source>
</evidence>
<dbReference type="SUPFAM" id="SSF54427">
    <property type="entry name" value="NTF2-like"/>
    <property type="match status" value="1"/>
</dbReference>
<gene>
    <name evidence="2" type="ORF">DM02DRAFT_671427</name>
</gene>
<dbReference type="InterPro" id="IPR032710">
    <property type="entry name" value="NTF2-like_dom_sf"/>
</dbReference>
<proteinExistence type="predicted"/>
<dbReference type="Proteomes" id="UP000244855">
    <property type="component" value="Unassembled WGS sequence"/>
</dbReference>
<dbReference type="OrthoDB" id="2820488at2759"/>
<accession>A0A2V1DSV5</accession>
<dbReference type="AlphaFoldDB" id="A0A2V1DSV5"/>
<protein>
    <recommendedName>
        <fullName evidence="4">SnoaL-like domain-containing protein</fullName>
    </recommendedName>
</protein>
<dbReference type="Gene3D" id="3.10.450.50">
    <property type="match status" value="1"/>
</dbReference>
<evidence type="ECO:0008006" key="4">
    <source>
        <dbReference type="Google" id="ProtNLM"/>
    </source>
</evidence>
<keyword evidence="3" id="KW-1185">Reference proteome</keyword>
<feature type="chain" id="PRO_5015836181" description="SnoaL-like domain-containing protein" evidence="1">
    <location>
        <begin position="19"/>
        <end position="227"/>
    </location>
</feature>
<evidence type="ECO:0000256" key="1">
    <source>
        <dbReference type="SAM" id="SignalP"/>
    </source>
</evidence>
<sequence length="227" mass="25884">MHLFTVITTITLAATAVAAPQKWAKPGWDADAPSEVPSSETDTVFKTKVPSNTIPIFTPVTTTKFSPSILSTFLPIPPPLPTPRPTNLPAGYPRKPHPCVRVHPEPSQQLTEHRWSTFVYQLLYQRNVSAAFEYIVEDYINNSPAASNGFDVAWDFISQLWYQNQDAISPLHEFFEKHNAPSNFGWMEYQIDELTIIDRFRWEGGCIAEHWDERKFPMPVPDPWRSG</sequence>
<reference evidence="2 3" key="1">
    <citation type="journal article" date="2018" name="Sci. Rep.">
        <title>Comparative genomics provides insights into the lifestyle and reveals functional heterogeneity of dark septate endophytic fungi.</title>
        <authorList>
            <person name="Knapp D.G."/>
            <person name="Nemeth J.B."/>
            <person name="Barry K."/>
            <person name="Hainaut M."/>
            <person name="Henrissat B."/>
            <person name="Johnson J."/>
            <person name="Kuo A."/>
            <person name="Lim J.H.P."/>
            <person name="Lipzen A."/>
            <person name="Nolan M."/>
            <person name="Ohm R.A."/>
            <person name="Tamas L."/>
            <person name="Grigoriev I.V."/>
            <person name="Spatafora J.W."/>
            <person name="Nagy L.G."/>
            <person name="Kovacs G.M."/>
        </authorList>
    </citation>
    <scope>NUCLEOTIDE SEQUENCE [LARGE SCALE GENOMIC DNA]</scope>
    <source>
        <strain evidence="2 3">DSE2036</strain>
    </source>
</reference>
<keyword evidence="1" id="KW-0732">Signal</keyword>
<dbReference type="EMBL" id="KZ805361">
    <property type="protein sequence ID" value="PVI01191.1"/>
    <property type="molecule type" value="Genomic_DNA"/>
</dbReference>
<organism evidence="2 3">
    <name type="scientific">Periconia macrospinosa</name>
    <dbReference type="NCBI Taxonomy" id="97972"/>
    <lineage>
        <taxon>Eukaryota</taxon>
        <taxon>Fungi</taxon>
        <taxon>Dikarya</taxon>
        <taxon>Ascomycota</taxon>
        <taxon>Pezizomycotina</taxon>
        <taxon>Dothideomycetes</taxon>
        <taxon>Pleosporomycetidae</taxon>
        <taxon>Pleosporales</taxon>
        <taxon>Massarineae</taxon>
        <taxon>Periconiaceae</taxon>
        <taxon>Periconia</taxon>
    </lineage>
</organism>
<feature type="signal peptide" evidence="1">
    <location>
        <begin position="1"/>
        <end position="18"/>
    </location>
</feature>